<sequence length="407" mass="44585">MTSRPAASAATRRRSSVVAQKTTTVQSRKPSAWSSTSSSCSYAASNSTTSDPSSRRRAGMGQESSEHLATDSEILRFLHDPFNIEPEMAGPLLQFPLDLYRRMRQEGGNVVLSPWYLACMLVTMYHGSGGTTRSQIARVLHTDDDGEIVARFDSHASRLFCRDFHKPRHTHSAVTASTSDTVVILASVFCFGSRWFAVGGAHCSKGEFHPEYAGDDRGGAEVPTLSMTGTFRYAQFDKGNPFAGTVVDLPYQDPRRSLIIFVPGSNSSLVEMERTLTAATILTCIGRLERRGLVTVTLPRMKVKCLTDLRHYLQPMGVTDAFNDTADFVNMARIVGLRLSAAKHLAVFRAGHKGPKVVSAEAVKEEAARISGGENVFKITVDRPFMFVVVARDPDTVLMLGSFTHII</sequence>
<reference evidence="1" key="1">
    <citation type="submission" date="2020-05" db="EMBL/GenBank/DDBJ databases">
        <title>Large-scale comparative analyses of tick genomes elucidate their genetic diversity and vector capacities.</title>
        <authorList>
            <person name="Jia N."/>
            <person name="Wang J."/>
            <person name="Shi W."/>
            <person name="Du L."/>
            <person name="Sun Y."/>
            <person name="Zhan W."/>
            <person name="Jiang J."/>
            <person name="Wang Q."/>
            <person name="Zhang B."/>
            <person name="Ji P."/>
            <person name="Sakyi L.B."/>
            <person name="Cui X."/>
            <person name="Yuan T."/>
            <person name="Jiang B."/>
            <person name="Yang W."/>
            <person name="Lam T.T.-Y."/>
            <person name="Chang Q."/>
            <person name="Ding S."/>
            <person name="Wang X."/>
            <person name="Zhu J."/>
            <person name="Ruan X."/>
            <person name="Zhao L."/>
            <person name="Wei J."/>
            <person name="Que T."/>
            <person name="Du C."/>
            <person name="Cheng J."/>
            <person name="Dai P."/>
            <person name="Han X."/>
            <person name="Huang E."/>
            <person name="Gao Y."/>
            <person name="Liu J."/>
            <person name="Shao H."/>
            <person name="Ye R."/>
            <person name="Li L."/>
            <person name="Wei W."/>
            <person name="Wang X."/>
            <person name="Wang C."/>
            <person name="Yang T."/>
            <person name="Huo Q."/>
            <person name="Li W."/>
            <person name="Guo W."/>
            <person name="Chen H."/>
            <person name="Zhou L."/>
            <person name="Ni X."/>
            <person name="Tian J."/>
            <person name="Zhou Y."/>
            <person name="Sheng Y."/>
            <person name="Liu T."/>
            <person name="Pan Y."/>
            <person name="Xia L."/>
            <person name="Li J."/>
            <person name="Zhao F."/>
            <person name="Cao W."/>
        </authorList>
    </citation>
    <scope>NUCLEOTIDE SEQUENCE</scope>
    <source>
        <strain evidence="1">Hyas-2018</strain>
    </source>
</reference>
<evidence type="ECO:0000313" key="2">
    <source>
        <dbReference type="Proteomes" id="UP000821845"/>
    </source>
</evidence>
<organism evidence="1 2">
    <name type="scientific">Hyalomma asiaticum</name>
    <name type="common">Tick</name>
    <dbReference type="NCBI Taxonomy" id="266040"/>
    <lineage>
        <taxon>Eukaryota</taxon>
        <taxon>Metazoa</taxon>
        <taxon>Ecdysozoa</taxon>
        <taxon>Arthropoda</taxon>
        <taxon>Chelicerata</taxon>
        <taxon>Arachnida</taxon>
        <taxon>Acari</taxon>
        <taxon>Parasitiformes</taxon>
        <taxon>Ixodida</taxon>
        <taxon>Ixodoidea</taxon>
        <taxon>Ixodidae</taxon>
        <taxon>Hyalomminae</taxon>
        <taxon>Hyalomma</taxon>
    </lineage>
</organism>
<gene>
    <name evidence="1" type="ORF">HPB50_027090</name>
</gene>
<accession>A0ACB7RZB7</accession>
<comment type="caution">
    <text evidence="1">The sequence shown here is derived from an EMBL/GenBank/DDBJ whole genome shotgun (WGS) entry which is preliminary data.</text>
</comment>
<keyword evidence="2" id="KW-1185">Reference proteome</keyword>
<evidence type="ECO:0000313" key="1">
    <source>
        <dbReference type="EMBL" id="KAH6927131.1"/>
    </source>
</evidence>
<protein>
    <submittedName>
        <fullName evidence="1">Uncharacterized protein</fullName>
    </submittedName>
</protein>
<dbReference type="EMBL" id="CM023487">
    <property type="protein sequence ID" value="KAH6927131.1"/>
    <property type="molecule type" value="Genomic_DNA"/>
</dbReference>
<name>A0ACB7RZB7_HYAAI</name>
<proteinExistence type="predicted"/>
<dbReference type="Proteomes" id="UP000821845">
    <property type="component" value="Chromosome 7"/>
</dbReference>